<dbReference type="InterPro" id="IPR019734">
    <property type="entry name" value="TPR_rpt"/>
</dbReference>
<proteinExistence type="predicted"/>
<reference evidence="3" key="1">
    <citation type="submission" date="2022-03" db="EMBL/GenBank/DDBJ databases">
        <title>Identification of a novel bacterium isolated from mangrove sediments.</title>
        <authorList>
            <person name="Pan X."/>
        </authorList>
    </citation>
    <scope>NUCLEOTIDE SEQUENCE</scope>
    <source>
        <strain evidence="3">B1949</strain>
    </source>
</reference>
<feature type="signal peptide" evidence="2">
    <location>
        <begin position="1"/>
        <end position="20"/>
    </location>
</feature>
<keyword evidence="2" id="KW-0732">Signal</keyword>
<keyword evidence="4" id="KW-1185">Reference proteome</keyword>
<sequence>MSLTAAALVLLAGQAAPALAANSLIVAVPRPDSASAGADVAYAELSRGEDRAALAKLVAARADHAQDPAVLLNLAAAYTRLGEMDRALETYDAALSTRVRYDLETGDGHWADSRVLAADGRRASLRAL</sequence>
<feature type="repeat" description="TPR" evidence="1">
    <location>
        <begin position="68"/>
        <end position="101"/>
    </location>
</feature>
<keyword evidence="1" id="KW-0802">TPR repeat</keyword>
<evidence type="ECO:0000256" key="2">
    <source>
        <dbReference type="SAM" id="SignalP"/>
    </source>
</evidence>
<feature type="chain" id="PRO_5045445654" description="Tetratricopeptide repeat protein" evidence="2">
    <location>
        <begin position="21"/>
        <end position="128"/>
    </location>
</feature>
<dbReference type="EMBL" id="JALHLF010000042">
    <property type="protein sequence ID" value="MCJ2183334.1"/>
    <property type="molecule type" value="Genomic_DNA"/>
</dbReference>
<dbReference type="Gene3D" id="1.25.40.10">
    <property type="entry name" value="Tetratricopeptide repeat domain"/>
    <property type="match status" value="1"/>
</dbReference>
<dbReference type="SUPFAM" id="SSF48452">
    <property type="entry name" value="TPR-like"/>
    <property type="match status" value="1"/>
</dbReference>
<evidence type="ECO:0000256" key="1">
    <source>
        <dbReference type="PROSITE-ProRule" id="PRU00339"/>
    </source>
</evidence>
<name>A0ABT0BE56_9SPHN</name>
<organism evidence="3 4">
    <name type="scientific">Novosphingobium organovorum</name>
    <dbReference type="NCBI Taxonomy" id="2930092"/>
    <lineage>
        <taxon>Bacteria</taxon>
        <taxon>Pseudomonadati</taxon>
        <taxon>Pseudomonadota</taxon>
        <taxon>Alphaproteobacteria</taxon>
        <taxon>Sphingomonadales</taxon>
        <taxon>Sphingomonadaceae</taxon>
        <taxon>Novosphingobium</taxon>
    </lineage>
</organism>
<protein>
    <recommendedName>
        <fullName evidence="5">Tetratricopeptide repeat protein</fullName>
    </recommendedName>
</protein>
<evidence type="ECO:0000313" key="4">
    <source>
        <dbReference type="Proteomes" id="UP001162881"/>
    </source>
</evidence>
<accession>A0ABT0BE56</accession>
<gene>
    <name evidence="3" type="ORF">MTR62_11625</name>
</gene>
<dbReference type="InterPro" id="IPR011990">
    <property type="entry name" value="TPR-like_helical_dom_sf"/>
</dbReference>
<evidence type="ECO:0008006" key="5">
    <source>
        <dbReference type="Google" id="ProtNLM"/>
    </source>
</evidence>
<dbReference type="PROSITE" id="PS50005">
    <property type="entry name" value="TPR"/>
    <property type="match status" value="1"/>
</dbReference>
<dbReference type="RefSeq" id="WP_244021038.1">
    <property type="nucleotide sequence ID" value="NZ_JALHLF010000042.1"/>
</dbReference>
<comment type="caution">
    <text evidence="3">The sequence shown here is derived from an EMBL/GenBank/DDBJ whole genome shotgun (WGS) entry which is preliminary data.</text>
</comment>
<evidence type="ECO:0000313" key="3">
    <source>
        <dbReference type="EMBL" id="MCJ2183334.1"/>
    </source>
</evidence>
<dbReference type="Proteomes" id="UP001162881">
    <property type="component" value="Unassembled WGS sequence"/>
</dbReference>
<feature type="non-terminal residue" evidence="3">
    <location>
        <position position="128"/>
    </location>
</feature>